<feature type="region of interest" description="Disordered" evidence="1">
    <location>
        <begin position="1"/>
        <end position="81"/>
    </location>
</feature>
<reference evidence="2 3" key="1">
    <citation type="journal article" date="2019" name="Nat. Ecol. Evol.">
        <title>Megaphylogeny resolves global patterns of mushroom evolution.</title>
        <authorList>
            <person name="Varga T."/>
            <person name="Krizsan K."/>
            <person name="Foldi C."/>
            <person name="Dima B."/>
            <person name="Sanchez-Garcia M."/>
            <person name="Sanchez-Ramirez S."/>
            <person name="Szollosi G.J."/>
            <person name="Szarkandi J.G."/>
            <person name="Papp V."/>
            <person name="Albert L."/>
            <person name="Andreopoulos W."/>
            <person name="Angelini C."/>
            <person name="Antonin V."/>
            <person name="Barry K.W."/>
            <person name="Bougher N.L."/>
            <person name="Buchanan P."/>
            <person name="Buyck B."/>
            <person name="Bense V."/>
            <person name="Catcheside P."/>
            <person name="Chovatia M."/>
            <person name="Cooper J."/>
            <person name="Damon W."/>
            <person name="Desjardin D."/>
            <person name="Finy P."/>
            <person name="Geml J."/>
            <person name="Haridas S."/>
            <person name="Hughes K."/>
            <person name="Justo A."/>
            <person name="Karasinski D."/>
            <person name="Kautmanova I."/>
            <person name="Kiss B."/>
            <person name="Kocsube S."/>
            <person name="Kotiranta H."/>
            <person name="LaButti K.M."/>
            <person name="Lechner B.E."/>
            <person name="Liimatainen K."/>
            <person name="Lipzen A."/>
            <person name="Lukacs Z."/>
            <person name="Mihaltcheva S."/>
            <person name="Morgado L.N."/>
            <person name="Niskanen T."/>
            <person name="Noordeloos M.E."/>
            <person name="Ohm R.A."/>
            <person name="Ortiz-Santana B."/>
            <person name="Ovrebo C."/>
            <person name="Racz N."/>
            <person name="Riley R."/>
            <person name="Savchenko A."/>
            <person name="Shiryaev A."/>
            <person name="Soop K."/>
            <person name="Spirin V."/>
            <person name="Szebenyi C."/>
            <person name="Tomsovsky M."/>
            <person name="Tulloss R.E."/>
            <person name="Uehling J."/>
            <person name="Grigoriev I.V."/>
            <person name="Vagvolgyi C."/>
            <person name="Papp T."/>
            <person name="Martin F.M."/>
            <person name="Miettinen O."/>
            <person name="Hibbett D.S."/>
            <person name="Nagy L.G."/>
        </authorList>
    </citation>
    <scope>NUCLEOTIDE SEQUENCE [LARGE SCALE GENOMIC DNA]</scope>
    <source>
        <strain evidence="2 3">FP101781</strain>
    </source>
</reference>
<evidence type="ECO:0000313" key="3">
    <source>
        <dbReference type="Proteomes" id="UP000298030"/>
    </source>
</evidence>
<keyword evidence="3" id="KW-1185">Reference proteome</keyword>
<gene>
    <name evidence="2" type="ORF">FA13DRAFT_884170</name>
</gene>
<organism evidence="2 3">
    <name type="scientific">Coprinellus micaceus</name>
    <name type="common">Glistening ink-cap mushroom</name>
    <name type="synonym">Coprinus micaceus</name>
    <dbReference type="NCBI Taxonomy" id="71717"/>
    <lineage>
        <taxon>Eukaryota</taxon>
        <taxon>Fungi</taxon>
        <taxon>Dikarya</taxon>
        <taxon>Basidiomycota</taxon>
        <taxon>Agaricomycotina</taxon>
        <taxon>Agaricomycetes</taxon>
        <taxon>Agaricomycetidae</taxon>
        <taxon>Agaricales</taxon>
        <taxon>Agaricineae</taxon>
        <taxon>Psathyrellaceae</taxon>
        <taxon>Coprinellus</taxon>
    </lineage>
</organism>
<dbReference type="AlphaFoldDB" id="A0A4Y7S0Z5"/>
<comment type="caution">
    <text evidence="2">The sequence shown here is derived from an EMBL/GenBank/DDBJ whole genome shotgun (WGS) entry which is preliminary data.</text>
</comment>
<accession>A0A4Y7S0Z5</accession>
<proteinExistence type="predicted"/>
<evidence type="ECO:0000313" key="2">
    <source>
        <dbReference type="EMBL" id="TEB14214.1"/>
    </source>
</evidence>
<dbReference type="Proteomes" id="UP000298030">
    <property type="component" value="Unassembled WGS sequence"/>
</dbReference>
<sequence>MWIRRRRNASSTRHTPSPLATPHAKHQPIEPYPTRQNAIPNPHSHSPPPGCGGARVAHRRAANAMEMPGEGGVLRGDDDAGSRCSGWGGKRLMPTRSLGLIHRNCDTALWSANTISLEGRRGDPRPCTTYLE</sequence>
<evidence type="ECO:0000256" key="1">
    <source>
        <dbReference type="SAM" id="MobiDB-lite"/>
    </source>
</evidence>
<protein>
    <submittedName>
        <fullName evidence="2">Uncharacterized protein</fullName>
    </submittedName>
</protein>
<name>A0A4Y7S0Z5_COPMI</name>
<dbReference type="EMBL" id="QPFP01000396">
    <property type="protein sequence ID" value="TEB14214.1"/>
    <property type="molecule type" value="Genomic_DNA"/>
</dbReference>